<accession>A0AAD2D376</accession>
<reference evidence="2" key="1">
    <citation type="submission" date="2023-07" db="EMBL/GenBank/DDBJ databases">
        <authorList>
            <consortium name="AG Swart"/>
            <person name="Singh M."/>
            <person name="Singh A."/>
            <person name="Seah K."/>
            <person name="Emmerich C."/>
        </authorList>
    </citation>
    <scope>NUCLEOTIDE SEQUENCE</scope>
    <source>
        <strain evidence="2">DP1</strain>
    </source>
</reference>
<dbReference type="Proteomes" id="UP001295684">
    <property type="component" value="Unassembled WGS sequence"/>
</dbReference>
<dbReference type="InterPro" id="IPR035426">
    <property type="entry name" value="Gemin2/Brr1"/>
</dbReference>
<evidence type="ECO:0000256" key="1">
    <source>
        <dbReference type="SAM" id="MobiDB-lite"/>
    </source>
</evidence>
<name>A0AAD2D376_EUPCR</name>
<gene>
    <name evidence="2" type="ORF">ECRASSUSDP1_LOCUS19777</name>
</gene>
<organism evidence="2 3">
    <name type="scientific">Euplotes crassus</name>
    <dbReference type="NCBI Taxonomy" id="5936"/>
    <lineage>
        <taxon>Eukaryota</taxon>
        <taxon>Sar</taxon>
        <taxon>Alveolata</taxon>
        <taxon>Ciliophora</taxon>
        <taxon>Intramacronucleata</taxon>
        <taxon>Spirotrichea</taxon>
        <taxon>Hypotrichia</taxon>
        <taxon>Euplotida</taxon>
        <taxon>Euplotidae</taxon>
        <taxon>Moneuplotes</taxon>
    </lineage>
</organism>
<keyword evidence="3" id="KW-1185">Reference proteome</keyword>
<evidence type="ECO:0000313" key="2">
    <source>
        <dbReference type="EMBL" id="CAI2378382.1"/>
    </source>
</evidence>
<proteinExistence type="predicted"/>
<feature type="region of interest" description="Disordered" evidence="1">
    <location>
        <begin position="1"/>
        <end position="43"/>
    </location>
</feature>
<dbReference type="EMBL" id="CAMPGE010020100">
    <property type="protein sequence ID" value="CAI2378382.1"/>
    <property type="molecule type" value="Genomic_DNA"/>
</dbReference>
<feature type="compositionally biased region" description="Basic and acidic residues" evidence="1">
    <location>
        <begin position="1"/>
        <end position="15"/>
    </location>
</feature>
<sequence length="275" mass="32552">MKPKGPKDPEVEGKTDLYYPPRRKRREDELKLDQAFPLTDNDDPDNECYQYLKQVNEQAVHIDQQLEERKHEDYVLNTTPYVLPKKVTPILSKGVGLSDCDEQWKKETLLHYNECQRTLLMRRDEIKENYPECMYQCDQSLESLVHNQAIEGVEEVEEVTSKSKYKAPSMDDVARCSEGFLHYCIRYVLDLIEEECSKEKKIPQEIQLWVYYFLIMMEKPLIPDLAADLNELLGIYEEFNDLQKSEKMSDSKPDYTMYDSTILIITEHFGQKFQY</sequence>
<comment type="caution">
    <text evidence="2">The sequence shown here is derived from an EMBL/GenBank/DDBJ whole genome shotgun (WGS) entry which is preliminary data.</text>
</comment>
<evidence type="ECO:0000313" key="3">
    <source>
        <dbReference type="Proteomes" id="UP001295684"/>
    </source>
</evidence>
<dbReference type="AlphaFoldDB" id="A0AAD2D376"/>
<dbReference type="Gene3D" id="1.20.58.1070">
    <property type="match status" value="1"/>
</dbReference>
<dbReference type="GO" id="GO:0000387">
    <property type="term" value="P:spliceosomal snRNP assembly"/>
    <property type="evidence" value="ECO:0007669"/>
    <property type="project" value="InterPro"/>
</dbReference>
<dbReference type="Pfam" id="PF04938">
    <property type="entry name" value="SIP1"/>
    <property type="match status" value="1"/>
</dbReference>
<protein>
    <submittedName>
        <fullName evidence="2">Uncharacterized protein</fullName>
    </submittedName>
</protein>